<accession>A0A0M0JMA7</accession>
<dbReference type="PANTHER" id="PTHR12341">
    <property type="entry name" value="5'-&gt;3' EXORIBONUCLEASE"/>
    <property type="match status" value="1"/>
</dbReference>
<reference evidence="4" key="1">
    <citation type="journal article" date="2015" name="PLoS Genet.">
        <title>Genome Sequence and Transcriptome Analyses of Chrysochromulina tobin: Metabolic Tools for Enhanced Algal Fitness in the Prominent Order Prymnesiales (Haptophyceae).</title>
        <authorList>
            <person name="Hovde B.T."/>
            <person name="Deodato C.R."/>
            <person name="Hunsperger H.M."/>
            <person name="Ryken S.A."/>
            <person name="Yost W."/>
            <person name="Jha R.K."/>
            <person name="Patterson J."/>
            <person name="Monnat R.J. Jr."/>
            <person name="Barlow S.B."/>
            <person name="Starkenburg S.R."/>
            <person name="Cattolico R.A."/>
        </authorList>
    </citation>
    <scope>NUCLEOTIDE SEQUENCE</scope>
    <source>
        <strain evidence="4">CCMP291</strain>
    </source>
</reference>
<dbReference type="Pfam" id="PF17846">
    <property type="entry name" value="XRN_M"/>
    <property type="match status" value="1"/>
</dbReference>
<protein>
    <submittedName>
        <fullName evidence="3">5-3 exoribonuclease 2-like protein</fullName>
    </submittedName>
</protein>
<evidence type="ECO:0000259" key="2">
    <source>
        <dbReference type="Pfam" id="PF17846"/>
    </source>
</evidence>
<dbReference type="GO" id="GO:0000956">
    <property type="term" value="P:nuclear-transcribed mRNA catabolic process"/>
    <property type="evidence" value="ECO:0007669"/>
    <property type="project" value="TreeGrafter"/>
</dbReference>
<proteinExistence type="predicted"/>
<evidence type="ECO:0000256" key="1">
    <source>
        <dbReference type="SAM" id="MobiDB-lite"/>
    </source>
</evidence>
<feature type="region of interest" description="Disordered" evidence="1">
    <location>
        <begin position="120"/>
        <end position="148"/>
    </location>
</feature>
<organism evidence="3 4">
    <name type="scientific">Chrysochromulina tobinii</name>
    <dbReference type="NCBI Taxonomy" id="1460289"/>
    <lineage>
        <taxon>Eukaryota</taxon>
        <taxon>Haptista</taxon>
        <taxon>Haptophyta</taxon>
        <taxon>Prymnesiophyceae</taxon>
        <taxon>Prymnesiales</taxon>
        <taxon>Chrysochromulinaceae</taxon>
        <taxon>Chrysochromulina</taxon>
    </lineage>
</organism>
<dbReference type="OrthoDB" id="372487at2759"/>
<feature type="domain" description="Xrn1 helical" evidence="2">
    <location>
        <begin position="35"/>
        <end position="157"/>
    </location>
</feature>
<dbReference type="InterPro" id="IPR027073">
    <property type="entry name" value="5_3_exoribonuclease"/>
</dbReference>
<dbReference type="EMBL" id="JWZX01002678">
    <property type="protein sequence ID" value="KOO27719.1"/>
    <property type="molecule type" value="Genomic_DNA"/>
</dbReference>
<dbReference type="GO" id="GO:0003723">
    <property type="term" value="F:RNA binding"/>
    <property type="evidence" value="ECO:0007669"/>
    <property type="project" value="TreeGrafter"/>
</dbReference>
<comment type="caution">
    <text evidence="3">The sequence shown here is derived from an EMBL/GenBank/DDBJ whole genome shotgun (WGS) entry which is preliminary data.</text>
</comment>
<dbReference type="GO" id="GO:0004534">
    <property type="term" value="F:5'-3' RNA exonuclease activity"/>
    <property type="evidence" value="ECO:0007669"/>
    <property type="project" value="TreeGrafter"/>
</dbReference>
<evidence type="ECO:0000313" key="4">
    <source>
        <dbReference type="Proteomes" id="UP000037460"/>
    </source>
</evidence>
<dbReference type="Proteomes" id="UP000037460">
    <property type="component" value="Unassembled WGS sequence"/>
</dbReference>
<feature type="compositionally biased region" description="Basic and acidic residues" evidence="1">
    <location>
        <begin position="120"/>
        <end position="142"/>
    </location>
</feature>
<name>A0A0M0JMA7_9EUKA</name>
<dbReference type="InterPro" id="IPR041412">
    <property type="entry name" value="Xrn1_helical"/>
</dbReference>
<gene>
    <name evidence="3" type="ORF">Ctob_009527</name>
</gene>
<sequence length="192" mass="21082">MPTTAPMRRVRIATLREYLAHEMRDADWSGVRGGFDLERAIDDFVFLCFFVGNDFLPPCPGLEIREGALEAMLLLYKLGVSSRLKGYLTNNGDVNFARLGALVGQIGRVEHALLEAKVQTEHRERRRAEHTERQRQLERLGRAEMGTPADERQMHCSQHGTGSASGVIVGTGSAGGAVLGRAARVLARKGAL</sequence>
<keyword evidence="4" id="KW-1185">Reference proteome</keyword>
<feature type="non-terminal residue" evidence="3">
    <location>
        <position position="192"/>
    </location>
</feature>
<dbReference type="AlphaFoldDB" id="A0A0M0JMA7"/>
<dbReference type="GO" id="GO:0005634">
    <property type="term" value="C:nucleus"/>
    <property type="evidence" value="ECO:0007669"/>
    <property type="project" value="TreeGrafter"/>
</dbReference>
<dbReference type="PANTHER" id="PTHR12341:SF41">
    <property type="entry name" value="5'-3' EXORIBONUCLEASE 2"/>
    <property type="match status" value="1"/>
</dbReference>
<evidence type="ECO:0000313" key="3">
    <source>
        <dbReference type="EMBL" id="KOO27719.1"/>
    </source>
</evidence>